<name>A0A9N8ZVZ4_FUNMO</name>
<evidence type="ECO:0000313" key="5">
    <source>
        <dbReference type="Proteomes" id="UP000789375"/>
    </source>
</evidence>
<dbReference type="CDD" id="cd09917">
    <property type="entry name" value="F-box_SF"/>
    <property type="match status" value="1"/>
</dbReference>
<accession>A0A9N8ZVZ4</accession>
<gene>
    <name evidence="4" type="ORF">FMOSSE_LOCUS4503</name>
</gene>
<dbReference type="PANTHER" id="PTHR46228:SF2">
    <property type="entry name" value="KELCH REPEAT PROTEIN (AFU_ORTHOLOGUE AFUA_4G14350)"/>
    <property type="match status" value="1"/>
</dbReference>
<keyword evidence="5" id="KW-1185">Reference proteome</keyword>
<feature type="domain" description="F-box" evidence="3">
    <location>
        <begin position="10"/>
        <end position="62"/>
    </location>
</feature>
<evidence type="ECO:0000256" key="2">
    <source>
        <dbReference type="ARBA" id="ARBA00022737"/>
    </source>
</evidence>
<dbReference type="Proteomes" id="UP000789375">
    <property type="component" value="Unassembled WGS sequence"/>
</dbReference>
<dbReference type="Pfam" id="PF00646">
    <property type="entry name" value="F-box"/>
    <property type="match status" value="1"/>
</dbReference>
<dbReference type="SUPFAM" id="SSF81383">
    <property type="entry name" value="F-box domain"/>
    <property type="match status" value="1"/>
</dbReference>
<sequence>MSRLFSSLKNDNLSRLPNEILYNLLDQLDDKDQQYLSLTCQWLYRLIRMHRFSAVSPAWEDAEIAGSEGLPASCYRDGMFINGILYIPILAKEGPYCLSLGFDRSPLKFVRNPIKFQHDTHGHYEPCKFAATAAIENLIYIFGGQNLITGRLTNTLYELNVNTFELREIQNSHMMPKPRMLHTLNFIDHYRLALFGGRLEMDGHFYDTKEFAVYDTRKNEWTICDGTKCTPYPRSKHSTMFTNGKLYVYGGQQIKSFSRSNRTHDDPDIWVYDALRLEWQKFLNYEDEKFMSKIELPENWVPTSGANPSRRCGAAILPIRKHIAILGGNEICESNNENRPWELMKILSPKKRTWAHIRVKGMPLIDCVVFLVDRKIGTKNIFVLGKDKNEEKIVMGWIKDTNMIKN</sequence>
<dbReference type="EMBL" id="CAJVPP010000764">
    <property type="protein sequence ID" value="CAG8510336.1"/>
    <property type="molecule type" value="Genomic_DNA"/>
</dbReference>
<dbReference type="PROSITE" id="PS50181">
    <property type="entry name" value="FBOX"/>
    <property type="match status" value="1"/>
</dbReference>
<organism evidence="4 5">
    <name type="scientific">Funneliformis mosseae</name>
    <name type="common">Endomycorrhizal fungus</name>
    <name type="synonym">Glomus mosseae</name>
    <dbReference type="NCBI Taxonomy" id="27381"/>
    <lineage>
        <taxon>Eukaryota</taxon>
        <taxon>Fungi</taxon>
        <taxon>Fungi incertae sedis</taxon>
        <taxon>Mucoromycota</taxon>
        <taxon>Glomeromycotina</taxon>
        <taxon>Glomeromycetes</taxon>
        <taxon>Glomerales</taxon>
        <taxon>Glomeraceae</taxon>
        <taxon>Funneliformis</taxon>
    </lineage>
</organism>
<keyword evidence="1" id="KW-0880">Kelch repeat</keyword>
<dbReference type="InterPro" id="IPR001810">
    <property type="entry name" value="F-box_dom"/>
</dbReference>
<proteinExistence type="predicted"/>
<keyword evidence="2" id="KW-0677">Repeat</keyword>
<protein>
    <submittedName>
        <fullName evidence="4">12139_t:CDS:1</fullName>
    </submittedName>
</protein>
<evidence type="ECO:0000256" key="1">
    <source>
        <dbReference type="ARBA" id="ARBA00022441"/>
    </source>
</evidence>
<reference evidence="4" key="1">
    <citation type="submission" date="2021-06" db="EMBL/GenBank/DDBJ databases">
        <authorList>
            <person name="Kallberg Y."/>
            <person name="Tangrot J."/>
            <person name="Rosling A."/>
        </authorList>
    </citation>
    <scope>NUCLEOTIDE SEQUENCE</scope>
    <source>
        <strain evidence="4">87-6 pot B 2015</strain>
    </source>
</reference>
<dbReference type="Gene3D" id="2.120.10.80">
    <property type="entry name" value="Kelch-type beta propeller"/>
    <property type="match status" value="1"/>
</dbReference>
<evidence type="ECO:0000313" key="4">
    <source>
        <dbReference type="EMBL" id="CAG8510336.1"/>
    </source>
</evidence>
<dbReference type="Pfam" id="PF24681">
    <property type="entry name" value="Kelch_KLHDC2_KLHL20_DRC7"/>
    <property type="match status" value="1"/>
</dbReference>
<evidence type="ECO:0000259" key="3">
    <source>
        <dbReference type="PROSITE" id="PS50181"/>
    </source>
</evidence>
<dbReference type="InterPro" id="IPR015915">
    <property type="entry name" value="Kelch-typ_b-propeller"/>
</dbReference>
<dbReference type="SUPFAM" id="SSF117281">
    <property type="entry name" value="Kelch motif"/>
    <property type="match status" value="1"/>
</dbReference>
<dbReference type="AlphaFoldDB" id="A0A9N8ZVZ4"/>
<dbReference type="PANTHER" id="PTHR46228">
    <property type="entry name" value="KELCH DOMAIN-CONTAINING PROTEIN"/>
    <property type="match status" value="1"/>
</dbReference>
<comment type="caution">
    <text evidence="4">The sequence shown here is derived from an EMBL/GenBank/DDBJ whole genome shotgun (WGS) entry which is preliminary data.</text>
</comment>
<dbReference type="InterPro" id="IPR036047">
    <property type="entry name" value="F-box-like_dom_sf"/>
</dbReference>